<accession>A0A7C3Z0S6</accession>
<dbReference type="PANTHER" id="PTHR42924:SF3">
    <property type="entry name" value="POLYMERASE_HISTIDINOL PHOSPHATASE N-TERMINAL DOMAIN-CONTAINING PROTEIN"/>
    <property type="match status" value="1"/>
</dbReference>
<name>A0A7C3Z0S6_UNCW3</name>
<reference evidence="2" key="1">
    <citation type="journal article" date="2020" name="mSystems">
        <title>Genome- and Community-Level Interaction Insights into Carbon Utilization and Element Cycling Functions of Hydrothermarchaeota in Hydrothermal Sediment.</title>
        <authorList>
            <person name="Zhou Z."/>
            <person name="Liu Y."/>
            <person name="Xu W."/>
            <person name="Pan J."/>
            <person name="Luo Z.H."/>
            <person name="Li M."/>
        </authorList>
    </citation>
    <scope>NUCLEOTIDE SEQUENCE [LARGE SCALE GENOMIC DNA]</scope>
    <source>
        <strain evidence="2">SpSt-906</strain>
    </source>
</reference>
<sequence>MEDCDLHIHTTYSDGLLSPEEVVRKARELNLKAIAIADHDAVGAIEPAKSVGETLGVEVVPCVELSCLLANIDIHLLAYFIDYRNPELLAFLADVQKKRVERAKKIIGRLSAQGVKIEVEKVLAAAGGGSVGRPHIAQILVEEGYANDPNEAFMKFIGYHCPAYVPKMEIGLKEGVELVKKYKGIPVLAHPGTYPLEMVLSQAIASGIMGIEVWHPEHSPTQTNYFLSLAKERNLLVTGGSDCHGGRKGRLLIGEIRISYSYLLELKQAKLPF</sequence>
<dbReference type="Gene3D" id="3.20.20.140">
    <property type="entry name" value="Metal-dependent hydrolases"/>
    <property type="match status" value="1"/>
</dbReference>
<dbReference type="EMBL" id="DTMQ01000042">
    <property type="protein sequence ID" value="HGE99797.1"/>
    <property type="molecule type" value="Genomic_DNA"/>
</dbReference>
<proteinExistence type="predicted"/>
<dbReference type="SMART" id="SM00481">
    <property type="entry name" value="POLIIIAc"/>
    <property type="match status" value="1"/>
</dbReference>
<dbReference type="GO" id="GO:0035312">
    <property type="term" value="F:5'-3' DNA exonuclease activity"/>
    <property type="evidence" value="ECO:0007669"/>
    <property type="project" value="TreeGrafter"/>
</dbReference>
<feature type="domain" description="Polymerase/histidinol phosphatase N-terminal" evidence="1">
    <location>
        <begin position="4"/>
        <end position="69"/>
    </location>
</feature>
<dbReference type="InterPro" id="IPR016195">
    <property type="entry name" value="Pol/histidinol_Pase-like"/>
</dbReference>
<comment type="caution">
    <text evidence="2">The sequence shown here is derived from an EMBL/GenBank/DDBJ whole genome shotgun (WGS) entry which is preliminary data.</text>
</comment>
<protein>
    <submittedName>
        <fullName evidence="2">PHP domain-containing protein</fullName>
    </submittedName>
</protein>
<dbReference type="Gene3D" id="1.10.150.650">
    <property type="match status" value="1"/>
</dbReference>
<dbReference type="CDD" id="cd07438">
    <property type="entry name" value="PHP_HisPPase_AMP"/>
    <property type="match status" value="1"/>
</dbReference>
<dbReference type="SUPFAM" id="SSF89550">
    <property type="entry name" value="PHP domain-like"/>
    <property type="match status" value="1"/>
</dbReference>
<evidence type="ECO:0000313" key="2">
    <source>
        <dbReference type="EMBL" id="HGE99797.1"/>
    </source>
</evidence>
<dbReference type="Pfam" id="PF02811">
    <property type="entry name" value="PHP"/>
    <property type="match status" value="1"/>
</dbReference>
<dbReference type="InterPro" id="IPR052018">
    <property type="entry name" value="PHP_domain"/>
</dbReference>
<gene>
    <name evidence="2" type="ORF">ENX07_07015</name>
</gene>
<dbReference type="PANTHER" id="PTHR42924">
    <property type="entry name" value="EXONUCLEASE"/>
    <property type="match status" value="1"/>
</dbReference>
<organism evidence="2">
    <name type="scientific">candidate division WOR-3 bacterium</name>
    <dbReference type="NCBI Taxonomy" id="2052148"/>
    <lineage>
        <taxon>Bacteria</taxon>
        <taxon>Bacteria division WOR-3</taxon>
    </lineage>
</organism>
<evidence type="ECO:0000259" key="1">
    <source>
        <dbReference type="SMART" id="SM00481"/>
    </source>
</evidence>
<dbReference type="InterPro" id="IPR004013">
    <property type="entry name" value="PHP_dom"/>
</dbReference>
<dbReference type="InterPro" id="IPR003141">
    <property type="entry name" value="Pol/His_phosphatase_N"/>
</dbReference>
<dbReference type="AlphaFoldDB" id="A0A7C3Z0S6"/>
<dbReference type="GO" id="GO:0004534">
    <property type="term" value="F:5'-3' RNA exonuclease activity"/>
    <property type="evidence" value="ECO:0007669"/>
    <property type="project" value="TreeGrafter"/>
</dbReference>